<dbReference type="STRING" id="1641875.XM53_16075"/>
<name>A0A0T5NR84_9RHOB</name>
<protein>
    <submittedName>
        <fullName evidence="2">Uncharacterized protein</fullName>
    </submittedName>
</protein>
<comment type="caution">
    <text evidence="2">The sequence shown here is derived from an EMBL/GenBank/DDBJ whole genome shotgun (WGS) entry which is preliminary data.</text>
</comment>
<feature type="region of interest" description="Disordered" evidence="1">
    <location>
        <begin position="13"/>
        <end position="44"/>
    </location>
</feature>
<dbReference type="Proteomes" id="UP000051295">
    <property type="component" value="Unassembled WGS sequence"/>
</dbReference>
<dbReference type="PATRIC" id="fig|1641875.4.peg.1031"/>
<organism evidence="2 3">
    <name type="scientific">Roseovarius atlanticus</name>
    <dbReference type="NCBI Taxonomy" id="1641875"/>
    <lineage>
        <taxon>Bacteria</taxon>
        <taxon>Pseudomonadati</taxon>
        <taxon>Pseudomonadota</taxon>
        <taxon>Alphaproteobacteria</taxon>
        <taxon>Rhodobacterales</taxon>
        <taxon>Roseobacteraceae</taxon>
        <taxon>Roseovarius</taxon>
    </lineage>
</organism>
<evidence type="ECO:0000313" key="3">
    <source>
        <dbReference type="Proteomes" id="UP000051295"/>
    </source>
</evidence>
<proteinExistence type="predicted"/>
<dbReference type="Pfam" id="PF11150">
    <property type="entry name" value="DUF2927"/>
    <property type="match status" value="1"/>
</dbReference>
<dbReference type="AlphaFoldDB" id="A0A0T5NR84"/>
<dbReference type="InterPro" id="IPR021323">
    <property type="entry name" value="DUF2927"/>
</dbReference>
<dbReference type="EMBL" id="LAXJ01000019">
    <property type="protein sequence ID" value="KRS11465.1"/>
    <property type="molecule type" value="Genomic_DNA"/>
</dbReference>
<gene>
    <name evidence="2" type="ORF">XM53_16075</name>
</gene>
<accession>A0A0T5NR84</accession>
<sequence>MLAGALALAGCDDVVSEDPPTKPQARPNAMVRAPQPSGPSEASQDLARYYQRVENDLVAQGLMRRDGGGVDTPFTDTDLLRNFVQIGFYEEYQRDKGLLPSQSGPVAIKKWTGPVRIGVEFGRNVPDAIKTSERARVAAYASRLARVTGHPITVSDASPNFVVLFMSNDDGAQSRARALEVIPAIAKSNLAIITNLPRSTQCFVISAGVRSENELGVALAYIRSELTDLQRLACIHEEIAQGLGLTNDSPRARPSIFNDDEEFALLTTHDEMLLEALYNPALTPGMGLEEARPILRRLFERGAS</sequence>
<evidence type="ECO:0000313" key="2">
    <source>
        <dbReference type="EMBL" id="KRS11465.1"/>
    </source>
</evidence>
<dbReference type="OrthoDB" id="3295600at2"/>
<keyword evidence="3" id="KW-1185">Reference proteome</keyword>
<reference evidence="2 3" key="1">
    <citation type="submission" date="2015-04" db="EMBL/GenBank/DDBJ databases">
        <title>The draft genome sequence of Roseovarius sp.R12b.</title>
        <authorList>
            <person name="Li G."/>
            <person name="Lai Q."/>
            <person name="Shao Z."/>
            <person name="Yan P."/>
        </authorList>
    </citation>
    <scope>NUCLEOTIDE SEQUENCE [LARGE SCALE GENOMIC DNA]</scope>
    <source>
        <strain evidence="2 3">R12B</strain>
    </source>
</reference>
<evidence type="ECO:0000256" key="1">
    <source>
        <dbReference type="SAM" id="MobiDB-lite"/>
    </source>
</evidence>